<dbReference type="AlphaFoldDB" id="A0A498SI02"/>
<protein>
    <recommendedName>
        <fullName evidence="5">Chitin synthase chs-1/2 N-terminal putative transporter domain-containing protein</fullName>
    </recommendedName>
</protein>
<dbReference type="EMBL" id="UPTC01000460">
    <property type="protein sequence ID" value="VBB28722.1"/>
    <property type="molecule type" value="Genomic_DNA"/>
</dbReference>
<feature type="transmembrane region" description="Helical" evidence="4">
    <location>
        <begin position="94"/>
        <end position="114"/>
    </location>
</feature>
<dbReference type="GO" id="GO:0006031">
    <property type="term" value="P:chitin biosynthetic process"/>
    <property type="evidence" value="ECO:0007669"/>
    <property type="project" value="TreeGrafter"/>
</dbReference>
<keyword evidence="4" id="KW-1133">Transmembrane helix</keyword>
<dbReference type="PANTHER" id="PTHR22914:SF12">
    <property type="entry name" value="CHITIN SYNTHASE CHS-1"/>
    <property type="match status" value="1"/>
</dbReference>
<feature type="domain" description="Chitin synthase chs-1/2 N-terminal putative transporter" evidence="5">
    <location>
        <begin position="5"/>
        <end position="84"/>
    </location>
</feature>
<dbReference type="InterPro" id="IPR004835">
    <property type="entry name" value="Chitin_synth"/>
</dbReference>
<organism evidence="6 7">
    <name type="scientific">Acanthocheilonema viteae</name>
    <name type="common">Filarial nematode worm</name>
    <name type="synonym">Dipetalonema viteae</name>
    <dbReference type="NCBI Taxonomy" id="6277"/>
    <lineage>
        <taxon>Eukaryota</taxon>
        <taxon>Metazoa</taxon>
        <taxon>Ecdysozoa</taxon>
        <taxon>Nematoda</taxon>
        <taxon>Chromadorea</taxon>
        <taxon>Rhabditida</taxon>
        <taxon>Spirurina</taxon>
        <taxon>Spiruromorpha</taxon>
        <taxon>Filarioidea</taxon>
        <taxon>Onchocercidae</taxon>
        <taxon>Acanthocheilonema</taxon>
    </lineage>
</organism>
<dbReference type="Proteomes" id="UP000276991">
    <property type="component" value="Unassembled WGS sequence"/>
</dbReference>
<feature type="transmembrane region" description="Helical" evidence="4">
    <location>
        <begin position="12"/>
        <end position="37"/>
    </location>
</feature>
<gene>
    <name evidence="6" type="ORF">NAV_LOCUS3552</name>
</gene>
<evidence type="ECO:0000256" key="3">
    <source>
        <dbReference type="ARBA" id="ARBA00023136"/>
    </source>
</evidence>
<evidence type="ECO:0000313" key="6">
    <source>
        <dbReference type="EMBL" id="VBB28722.1"/>
    </source>
</evidence>
<proteinExistence type="predicted"/>
<evidence type="ECO:0000256" key="2">
    <source>
        <dbReference type="ARBA" id="ARBA00022692"/>
    </source>
</evidence>
<accession>A0A498SI02</accession>
<feature type="domain" description="Chitin synthase chs-1/2 N-terminal putative transporter" evidence="5">
    <location>
        <begin position="111"/>
        <end position="151"/>
    </location>
</feature>
<evidence type="ECO:0000259" key="5">
    <source>
        <dbReference type="Pfam" id="PF23000"/>
    </source>
</evidence>
<dbReference type="GO" id="GO:0071944">
    <property type="term" value="C:cell periphery"/>
    <property type="evidence" value="ECO:0007669"/>
    <property type="project" value="TreeGrafter"/>
</dbReference>
<evidence type="ECO:0000256" key="1">
    <source>
        <dbReference type="ARBA" id="ARBA00004141"/>
    </source>
</evidence>
<evidence type="ECO:0000313" key="7">
    <source>
        <dbReference type="Proteomes" id="UP000276991"/>
    </source>
</evidence>
<sequence length="407" mass="46980">MNNASSLRVFQFLIFVVSHLLLMFGAAISKLVVILLATSIELKAPGNRFKKKCYFGEGKPRNAETTVSVVCALRFIQNVPDVLDAEEESEITGMFMWLFGAILGSICFVLHVEYNCRTLLQLKYGTRKMSSMTRLMVSVLRILTSSAIVWIDIDLEDVGKVTGGDIFWRCLVNSLFMLAVRTPSFNAGDDVFDTITTVLNGLTIEQSLVIYRVSFNKKKMHGDRRSSERVNADGSGLRIINDEIDKTVKLYICSRIWDETRIEMMQILKSIIKLGKEHSFMLIERRRSYDIKYKLEGYCYHQLDVCTDAHIFFDDAWEDQMECGRIPNGFFQTFFHLLLELTENESIEERNEKMNDRVLVNTVYGGRLVVRLPAGSLLFVHLKDKQLVRHKKRWYEISEREINDRSL</sequence>
<keyword evidence="7" id="KW-1185">Reference proteome</keyword>
<dbReference type="PANTHER" id="PTHR22914">
    <property type="entry name" value="CHITIN SYNTHASE"/>
    <property type="match status" value="1"/>
</dbReference>
<name>A0A498SI02_ACAVI</name>
<dbReference type="OrthoDB" id="370884at2759"/>
<dbReference type="GO" id="GO:0004100">
    <property type="term" value="F:chitin synthase activity"/>
    <property type="evidence" value="ECO:0007669"/>
    <property type="project" value="InterPro"/>
</dbReference>
<reference evidence="6 7" key="1">
    <citation type="submission" date="2018-08" db="EMBL/GenBank/DDBJ databases">
        <authorList>
            <person name="Laetsch R D."/>
            <person name="Stevens L."/>
            <person name="Kumar S."/>
            <person name="Blaxter L. M."/>
        </authorList>
    </citation>
    <scope>NUCLEOTIDE SEQUENCE [LARGE SCALE GENOMIC DNA]</scope>
</reference>
<keyword evidence="3 4" id="KW-0472">Membrane</keyword>
<dbReference type="STRING" id="6277.A0A498SI02"/>
<dbReference type="Pfam" id="PF23000">
    <property type="entry name" value="ChitinSynthase_IV_N"/>
    <property type="match status" value="2"/>
</dbReference>
<dbReference type="GO" id="GO:0016020">
    <property type="term" value="C:membrane"/>
    <property type="evidence" value="ECO:0007669"/>
    <property type="project" value="UniProtKB-SubCell"/>
</dbReference>
<comment type="subcellular location">
    <subcellularLocation>
        <location evidence="1">Membrane</location>
        <topology evidence="1">Multi-pass membrane protein</topology>
    </subcellularLocation>
</comment>
<dbReference type="InterPro" id="IPR055120">
    <property type="entry name" value="Chs-1/2_IV_N"/>
</dbReference>
<keyword evidence="2 4" id="KW-0812">Transmembrane</keyword>
<evidence type="ECO:0000256" key="4">
    <source>
        <dbReference type="SAM" id="Phobius"/>
    </source>
</evidence>
<feature type="transmembrane region" description="Helical" evidence="4">
    <location>
        <begin position="135"/>
        <end position="153"/>
    </location>
</feature>